<reference evidence="7 8" key="1">
    <citation type="submission" date="2013-07" db="EMBL/GenBank/DDBJ databases">
        <title>Completed genome of Sphingomonas sanxanigenens NX02.</title>
        <authorList>
            <person name="Ma T."/>
            <person name="Huang H."/>
            <person name="Wu M."/>
            <person name="Li X."/>
            <person name="Li G."/>
        </authorList>
    </citation>
    <scope>NUCLEOTIDE SEQUENCE [LARGE SCALE GENOMIC DNA]</scope>
    <source>
        <strain evidence="7 8">NX02</strain>
    </source>
</reference>
<gene>
    <name evidence="7" type="ORF">NX02_24840</name>
</gene>
<name>W0ALM5_9SPHN</name>
<evidence type="ECO:0000256" key="2">
    <source>
        <dbReference type="ARBA" id="ARBA00010961"/>
    </source>
</evidence>
<dbReference type="GO" id="GO:0003677">
    <property type="term" value="F:DNA binding"/>
    <property type="evidence" value="ECO:0007669"/>
    <property type="project" value="UniProtKB-UniRule"/>
</dbReference>
<dbReference type="GO" id="GO:0006313">
    <property type="term" value="P:DNA transposition"/>
    <property type="evidence" value="ECO:0007669"/>
    <property type="project" value="UniProtKB-UniRule"/>
</dbReference>
<comment type="function">
    <text evidence="1 6">Required for the transposition of the insertion element.</text>
</comment>
<evidence type="ECO:0000313" key="8">
    <source>
        <dbReference type="Proteomes" id="UP000018851"/>
    </source>
</evidence>
<sequence length="144" mass="15862">MAHAGKSGRLVVAAFIATTLAQEAADAAKVQWRKVADQLRPTAPKLTTFMDTAEEDMLAYMSFPPQHRTKLHSTNPLERVNGGIKRRTEVVGIFPNEDAITRLAGASLLEQNDEWAVQRARYMTLESVSQLSDDQLVTLPPMAA</sequence>
<keyword evidence="8" id="KW-1185">Reference proteome</keyword>
<dbReference type="AlphaFoldDB" id="W0ALM5"/>
<organism evidence="7 8">
    <name type="scientific">Sphingomonas sanxanigenens DSM 19645 = NX02</name>
    <dbReference type="NCBI Taxonomy" id="1123269"/>
    <lineage>
        <taxon>Bacteria</taxon>
        <taxon>Pseudomonadati</taxon>
        <taxon>Pseudomonadota</taxon>
        <taxon>Alphaproteobacteria</taxon>
        <taxon>Sphingomonadales</taxon>
        <taxon>Sphingomonadaceae</taxon>
        <taxon>Sphingomonas</taxon>
    </lineage>
</organism>
<evidence type="ECO:0000256" key="4">
    <source>
        <dbReference type="ARBA" id="ARBA00023125"/>
    </source>
</evidence>
<dbReference type="Proteomes" id="UP000018851">
    <property type="component" value="Chromosome"/>
</dbReference>
<dbReference type="PATRIC" id="fig|1123269.5.peg.4868"/>
<dbReference type="InterPro" id="IPR001207">
    <property type="entry name" value="Transposase_mutator"/>
</dbReference>
<keyword evidence="6" id="KW-0814">Transposable element</keyword>
<dbReference type="Pfam" id="PF00872">
    <property type="entry name" value="Transposase_mut"/>
    <property type="match status" value="1"/>
</dbReference>
<dbReference type="PANTHER" id="PTHR33217">
    <property type="entry name" value="TRANSPOSASE FOR INSERTION SEQUENCE ELEMENT IS1081"/>
    <property type="match status" value="1"/>
</dbReference>
<comment type="similarity">
    <text evidence="2 6">Belongs to the transposase mutator family.</text>
</comment>
<dbReference type="KEGG" id="ssan:NX02_24840"/>
<evidence type="ECO:0000256" key="3">
    <source>
        <dbReference type="ARBA" id="ARBA00022578"/>
    </source>
</evidence>
<evidence type="ECO:0000256" key="6">
    <source>
        <dbReference type="RuleBase" id="RU365089"/>
    </source>
</evidence>
<dbReference type="STRING" id="1123269.NX02_24840"/>
<evidence type="ECO:0000256" key="5">
    <source>
        <dbReference type="ARBA" id="ARBA00023172"/>
    </source>
</evidence>
<dbReference type="eggNOG" id="COG3328">
    <property type="taxonomic scope" value="Bacteria"/>
</dbReference>
<proteinExistence type="inferred from homology"/>
<accession>W0ALM5</accession>
<dbReference type="EMBL" id="CP006644">
    <property type="protein sequence ID" value="AHE56575.1"/>
    <property type="molecule type" value="Genomic_DNA"/>
</dbReference>
<protein>
    <recommendedName>
        <fullName evidence="6">Mutator family transposase</fullName>
    </recommendedName>
</protein>
<evidence type="ECO:0000313" key="7">
    <source>
        <dbReference type="EMBL" id="AHE56575.1"/>
    </source>
</evidence>
<evidence type="ECO:0000256" key="1">
    <source>
        <dbReference type="ARBA" id="ARBA00002190"/>
    </source>
</evidence>
<keyword evidence="5 6" id="KW-0233">DNA recombination</keyword>
<dbReference type="HOGENOM" id="CLU_036805_6_0_5"/>
<keyword evidence="4 6" id="KW-0238">DNA-binding</keyword>
<dbReference type="PANTHER" id="PTHR33217:SF7">
    <property type="entry name" value="TRANSPOSASE FOR INSERTION SEQUENCE ELEMENT IS1081"/>
    <property type="match status" value="1"/>
</dbReference>
<keyword evidence="3 6" id="KW-0815">Transposition</keyword>
<dbReference type="GO" id="GO:0004803">
    <property type="term" value="F:transposase activity"/>
    <property type="evidence" value="ECO:0007669"/>
    <property type="project" value="UniProtKB-UniRule"/>
</dbReference>